<dbReference type="Pfam" id="PF00892">
    <property type="entry name" value="EamA"/>
    <property type="match status" value="1"/>
</dbReference>
<dbReference type="PANTHER" id="PTHR42920">
    <property type="entry name" value="OS03G0707200 PROTEIN-RELATED"/>
    <property type="match status" value="1"/>
</dbReference>
<dbReference type="InterPro" id="IPR000620">
    <property type="entry name" value="EamA_dom"/>
</dbReference>
<protein>
    <recommendedName>
        <fullName evidence="8">EamA domain-containing protein</fullName>
    </recommendedName>
</protein>
<feature type="transmembrane region" description="Helical" evidence="7">
    <location>
        <begin position="180"/>
        <end position="198"/>
    </location>
</feature>
<feature type="transmembrane region" description="Helical" evidence="7">
    <location>
        <begin position="110"/>
        <end position="129"/>
    </location>
</feature>
<keyword evidence="5 7" id="KW-0472">Membrane</keyword>
<keyword evidence="3 7" id="KW-0812">Transmembrane</keyword>
<feature type="domain" description="EamA" evidence="8">
    <location>
        <begin position="232"/>
        <end position="380"/>
    </location>
</feature>
<feature type="region of interest" description="Disordered" evidence="6">
    <location>
        <begin position="40"/>
        <end position="61"/>
    </location>
</feature>
<comment type="caution">
    <text evidence="9">The sequence shown here is derived from an EMBL/GenBank/DDBJ whole genome shotgun (WGS) entry which is preliminary data.</text>
</comment>
<keyword evidence="2" id="KW-1003">Cell membrane</keyword>
<dbReference type="SUPFAM" id="SSF103481">
    <property type="entry name" value="Multidrug resistance efflux transporter EmrE"/>
    <property type="match status" value="2"/>
</dbReference>
<feature type="transmembrane region" description="Helical" evidence="7">
    <location>
        <begin position="363"/>
        <end position="382"/>
    </location>
</feature>
<dbReference type="AlphaFoldDB" id="A0A2V3IER7"/>
<dbReference type="GO" id="GO:0005886">
    <property type="term" value="C:plasma membrane"/>
    <property type="evidence" value="ECO:0007669"/>
    <property type="project" value="UniProtKB-SubCell"/>
</dbReference>
<reference evidence="9 10" key="1">
    <citation type="journal article" date="2018" name="Mol. Biol. Evol.">
        <title>Analysis of the draft genome of the red seaweed Gracilariopsis chorda provides insights into genome size evolution in Rhodophyta.</title>
        <authorList>
            <person name="Lee J."/>
            <person name="Yang E.C."/>
            <person name="Graf L."/>
            <person name="Yang J.H."/>
            <person name="Qiu H."/>
            <person name="Zel Zion U."/>
            <person name="Chan C.X."/>
            <person name="Stephens T.G."/>
            <person name="Weber A.P.M."/>
            <person name="Boo G.H."/>
            <person name="Boo S.M."/>
            <person name="Kim K.M."/>
            <person name="Shin Y."/>
            <person name="Jung M."/>
            <person name="Lee S.J."/>
            <person name="Yim H.S."/>
            <person name="Lee J.H."/>
            <person name="Bhattacharya D."/>
            <person name="Yoon H.S."/>
        </authorList>
    </citation>
    <scope>NUCLEOTIDE SEQUENCE [LARGE SCALE GENOMIC DNA]</scope>
    <source>
        <strain evidence="9 10">SKKU-2015</strain>
        <tissue evidence="9">Whole body</tissue>
    </source>
</reference>
<dbReference type="InterPro" id="IPR037185">
    <property type="entry name" value="EmrE-like"/>
</dbReference>
<evidence type="ECO:0000256" key="5">
    <source>
        <dbReference type="ARBA" id="ARBA00023136"/>
    </source>
</evidence>
<evidence type="ECO:0000256" key="3">
    <source>
        <dbReference type="ARBA" id="ARBA00022692"/>
    </source>
</evidence>
<evidence type="ECO:0000256" key="1">
    <source>
        <dbReference type="ARBA" id="ARBA00004651"/>
    </source>
</evidence>
<feature type="transmembrane region" description="Helical" evidence="7">
    <location>
        <begin position="228"/>
        <end position="249"/>
    </location>
</feature>
<name>A0A2V3IER7_9FLOR</name>
<feature type="transmembrane region" description="Helical" evidence="7">
    <location>
        <begin position="149"/>
        <end position="168"/>
    </location>
</feature>
<keyword evidence="4 7" id="KW-1133">Transmembrane helix</keyword>
<evidence type="ECO:0000313" key="9">
    <source>
        <dbReference type="EMBL" id="PXF40541.1"/>
    </source>
</evidence>
<evidence type="ECO:0000259" key="8">
    <source>
        <dbReference type="Pfam" id="PF00892"/>
    </source>
</evidence>
<gene>
    <name evidence="9" type="ORF">BWQ96_09736</name>
</gene>
<dbReference type="Proteomes" id="UP000247409">
    <property type="component" value="Unassembled WGS sequence"/>
</dbReference>
<dbReference type="InterPro" id="IPR051258">
    <property type="entry name" value="Diverse_Substrate_Transporter"/>
</dbReference>
<keyword evidence="10" id="KW-1185">Reference proteome</keyword>
<evidence type="ECO:0000313" key="10">
    <source>
        <dbReference type="Proteomes" id="UP000247409"/>
    </source>
</evidence>
<dbReference type="OrthoDB" id="4312at2759"/>
<evidence type="ECO:0000256" key="7">
    <source>
        <dbReference type="SAM" id="Phobius"/>
    </source>
</evidence>
<sequence>MTPAAAPLFVSPALPALRAPLRSTVFIAAPHRHLRTRCKSARRPITLPKPPSKAPSASLSPPPNTLPVTLFNTTIHLSARLILLCVPMLWASYGICLKCLYTLPWALPPALFNLLRLTVASLTTLPALFHHLQSARSHQTRKLPVRTALVAGFELGMWTFFVNVLQIVGLKHTTAARGAFLSQMSTIIVPIAAFLCGMEARIPRAVLLACVVSVFGVALLTLDNVSSTFSWLGDGMMLLVAFMATVYILRSKQHSSKAHAGPLVPAKVIGQTFFALLYFSLSLLMMPGSVRGVGAVTWFTGATPILVAANVMLVLWAGVCICWLSTVLQMRGQSLVSASEAVIIFTSTPLWAALMAWPLGERFGPRGIIGAALILGATAVAGRAGSDKKTA</sequence>
<evidence type="ECO:0000256" key="2">
    <source>
        <dbReference type="ARBA" id="ARBA00022475"/>
    </source>
</evidence>
<accession>A0A2V3IER7</accession>
<dbReference type="STRING" id="448386.A0A2V3IER7"/>
<feature type="transmembrane region" description="Helical" evidence="7">
    <location>
        <begin position="335"/>
        <end position="357"/>
    </location>
</feature>
<dbReference type="PANTHER" id="PTHR42920:SF23">
    <property type="entry name" value="EAMA DOMAIN-CONTAINING PROTEIN"/>
    <property type="match status" value="1"/>
</dbReference>
<evidence type="ECO:0000256" key="6">
    <source>
        <dbReference type="SAM" id="MobiDB-lite"/>
    </source>
</evidence>
<dbReference type="EMBL" id="NBIV01000284">
    <property type="protein sequence ID" value="PXF40541.1"/>
    <property type="molecule type" value="Genomic_DNA"/>
</dbReference>
<comment type="subcellular location">
    <subcellularLocation>
        <location evidence="1">Cell membrane</location>
        <topology evidence="1">Multi-pass membrane protein</topology>
    </subcellularLocation>
</comment>
<evidence type="ECO:0000256" key="4">
    <source>
        <dbReference type="ARBA" id="ARBA00022989"/>
    </source>
</evidence>
<organism evidence="9 10">
    <name type="scientific">Gracilariopsis chorda</name>
    <dbReference type="NCBI Taxonomy" id="448386"/>
    <lineage>
        <taxon>Eukaryota</taxon>
        <taxon>Rhodophyta</taxon>
        <taxon>Florideophyceae</taxon>
        <taxon>Rhodymeniophycidae</taxon>
        <taxon>Gracilariales</taxon>
        <taxon>Gracilariaceae</taxon>
        <taxon>Gracilariopsis</taxon>
    </lineage>
</organism>
<feature type="transmembrane region" description="Helical" evidence="7">
    <location>
        <begin position="205"/>
        <end position="222"/>
    </location>
</feature>
<feature type="transmembrane region" description="Helical" evidence="7">
    <location>
        <begin position="305"/>
        <end position="328"/>
    </location>
</feature>
<feature type="transmembrane region" description="Helical" evidence="7">
    <location>
        <begin position="81"/>
        <end position="104"/>
    </location>
</feature>
<feature type="transmembrane region" description="Helical" evidence="7">
    <location>
        <begin position="261"/>
        <end position="285"/>
    </location>
</feature>
<proteinExistence type="predicted"/>